<keyword evidence="2" id="KW-0732">Signal</keyword>
<gene>
    <name evidence="3" type="ORF">CBER1_07836</name>
</gene>
<organism evidence="3 4">
    <name type="scientific">Cercospora berteroae</name>
    <dbReference type="NCBI Taxonomy" id="357750"/>
    <lineage>
        <taxon>Eukaryota</taxon>
        <taxon>Fungi</taxon>
        <taxon>Dikarya</taxon>
        <taxon>Ascomycota</taxon>
        <taxon>Pezizomycotina</taxon>
        <taxon>Dothideomycetes</taxon>
        <taxon>Dothideomycetidae</taxon>
        <taxon>Mycosphaerellales</taxon>
        <taxon>Mycosphaerellaceae</taxon>
        <taxon>Cercospora</taxon>
    </lineage>
</organism>
<dbReference type="STRING" id="357750.A0A2S6BU85"/>
<name>A0A2S6BU85_9PEZI</name>
<sequence length="309" mass="32847">MVNFVEIFAGAAAFSTVVAAGGYGGYGSPSYEAEKPHYEAEKPEYQPKEPAYEAPKPEYKPEEPSYDGPKYGPGYQPGYPTKSYYPTTMRTTTSAATTTAATTTTISTTTTTSATTTTTTAAVVPTPYNVYIGSIITDAISELLPAIIPTIGDAAFVANDAELAQDLLTFGSFFDTDVTADVFFSSPNPETGDGLVLFDRSTEQYALANLANPYPTTTEGETAYYVFFTDAASAVEDDSNLFVTVAQNADEETLDLSVAFPLGDGIASINVLSVCQGESLDEVLVISSIELEECTRIGLNYINLVGDDN</sequence>
<comment type="caution">
    <text evidence="3">The sequence shown here is derived from an EMBL/GenBank/DDBJ whole genome shotgun (WGS) entry which is preliminary data.</text>
</comment>
<feature type="compositionally biased region" description="Basic and acidic residues" evidence="1">
    <location>
        <begin position="32"/>
        <end position="63"/>
    </location>
</feature>
<accession>A0A2S6BU85</accession>
<proteinExistence type="predicted"/>
<evidence type="ECO:0000313" key="3">
    <source>
        <dbReference type="EMBL" id="PPJ51021.1"/>
    </source>
</evidence>
<evidence type="ECO:0000313" key="4">
    <source>
        <dbReference type="Proteomes" id="UP000237631"/>
    </source>
</evidence>
<dbReference type="OrthoDB" id="3650034at2759"/>
<dbReference type="AlphaFoldDB" id="A0A2S6BU85"/>
<reference evidence="4" key="1">
    <citation type="journal article" date="2017" name="bioRxiv">
        <title>Conservation of a gene cluster reveals novel cercosporin biosynthetic mechanisms and extends production to the genus Colletotrichum.</title>
        <authorList>
            <person name="de Jonge R."/>
            <person name="Ebert M.K."/>
            <person name="Huitt-Roehl C.R."/>
            <person name="Pal P."/>
            <person name="Suttle J.C."/>
            <person name="Spanner R.E."/>
            <person name="Neubauer J.D."/>
            <person name="Jurick W.M.II."/>
            <person name="Stott K.A."/>
            <person name="Secor G.A."/>
            <person name="Thomma B.P.H.J."/>
            <person name="Van de Peer Y."/>
            <person name="Townsend C.A."/>
            <person name="Bolton M.D."/>
        </authorList>
    </citation>
    <scope>NUCLEOTIDE SEQUENCE [LARGE SCALE GENOMIC DNA]</scope>
    <source>
        <strain evidence="4">CBS538.71</strain>
    </source>
</reference>
<evidence type="ECO:0000256" key="1">
    <source>
        <dbReference type="SAM" id="MobiDB-lite"/>
    </source>
</evidence>
<protein>
    <submittedName>
        <fullName evidence="3">Uncharacterized protein</fullName>
    </submittedName>
</protein>
<dbReference type="Proteomes" id="UP000237631">
    <property type="component" value="Unassembled WGS sequence"/>
</dbReference>
<evidence type="ECO:0000256" key="2">
    <source>
        <dbReference type="SAM" id="SignalP"/>
    </source>
</evidence>
<feature type="signal peptide" evidence="2">
    <location>
        <begin position="1"/>
        <end position="19"/>
    </location>
</feature>
<dbReference type="EMBL" id="PNEN01001769">
    <property type="protein sequence ID" value="PPJ51021.1"/>
    <property type="molecule type" value="Genomic_DNA"/>
</dbReference>
<feature type="chain" id="PRO_5015503772" evidence="2">
    <location>
        <begin position="20"/>
        <end position="309"/>
    </location>
</feature>
<feature type="region of interest" description="Disordered" evidence="1">
    <location>
        <begin position="32"/>
        <end position="72"/>
    </location>
</feature>
<keyword evidence="4" id="KW-1185">Reference proteome</keyword>